<feature type="transmembrane region" description="Helical" evidence="1">
    <location>
        <begin position="372"/>
        <end position="396"/>
    </location>
</feature>
<dbReference type="SUPFAM" id="SSF53474">
    <property type="entry name" value="alpha/beta-Hydrolases"/>
    <property type="match status" value="1"/>
</dbReference>
<proteinExistence type="predicted"/>
<dbReference type="Pfam" id="PF00756">
    <property type="entry name" value="Esterase"/>
    <property type="match status" value="1"/>
</dbReference>
<feature type="transmembrane region" description="Helical" evidence="1">
    <location>
        <begin position="6"/>
        <end position="26"/>
    </location>
</feature>
<protein>
    <submittedName>
        <fullName evidence="2">Alpha/beta hydrolase-fold protein</fullName>
    </submittedName>
    <submittedName>
        <fullName evidence="3">Putative esterase</fullName>
    </submittedName>
</protein>
<dbReference type="RefSeq" id="WP_143021748.1">
    <property type="nucleotide sequence ID" value="NZ_FNAU01000003.1"/>
</dbReference>
<keyword evidence="1" id="KW-1133">Transmembrane helix</keyword>
<dbReference type="EMBL" id="FNAU01000003">
    <property type="protein sequence ID" value="SDE16951.1"/>
    <property type="molecule type" value="Genomic_DNA"/>
</dbReference>
<accession>A0A1G7AQ74</accession>
<dbReference type="InterPro" id="IPR000801">
    <property type="entry name" value="Esterase-like"/>
</dbReference>
<gene>
    <name evidence="2" type="ORF">R6G71_04960</name>
    <name evidence="3" type="ORF">SAMN05421878_10331</name>
</gene>
<dbReference type="Proteomes" id="UP000182744">
    <property type="component" value="Unassembled WGS sequence"/>
</dbReference>
<name>A0A1G7AQ74_9ACTO</name>
<sequence>MFAPDSKWTLLVSALIFVGLVVLAGWRLKNARGIWGRIISAVVVLLVPVSGFVTVCFAINHARHFAPTWRSVAALAGVKEEREVQVEEAAIPAYTGHDRPLEAPDGPQWKAQFVRDPENGALKTDFTGPNSGVTMPVWVWVPSDYDPAKTYRVVILLEGYPSLTSDIPKVLDLDGQMPGITSDTIIAIPKLELDSESPDCVDIAGRPQAGSWVTKDVVGLVQANFSTSQNRNDWAIAGASYGGWCAPVLGLSHPQIFGSVISMSGYNPPMTGRLQDDPRAVSSYTITNMMQKASWPQRFYLTGTTGDTDSEVFLQEVSQVNKPNLPVETYLDPRGGHNWKIWHDHFPEALRWWQGEVPDNAVAKKTDIKQDAFFTGPLGPVLCGLSVVLLLGWALARGKNWGVLKRTIVVLAIAGLGAWCLLLIVNLDTKTVVSFESIDAFFKLLHR</sequence>
<dbReference type="GO" id="GO:0016787">
    <property type="term" value="F:hydrolase activity"/>
    <property type="evidence" value="ECO:0007669"/>
    <property type="project" value="UniProtKB-KW"/>
</dbReference>
<reference evidence="2" key="3">
    <citation type="submission" date="2023-10" db="EMBL/GenBank/DDBJ databases">
        <title>Whole Genome based description of the genera Actinobaculum and Actinotignum reveals a complex phylogenetic relationship within the species included in the genus Actinotignum.</title>
        <authorList>
            <person name="Jensen C.S."/>
            <person name="Dargis R."/>
            <person name="Kemp M."/>
            <person name="Christensen J.J."/>
        </authorList>
    </citation>
    <scope>NUCLEOTIDE SEQUENCE</scope>
    <source>
        <strain evidence="2">Actinobaculum_suis_CCUG19206T</strain>
    </source>
</reference>
<evidence type="ECO:0000313" key="4">
    <source>
        <dbReference type="Proteomes" id="UP000182744"/>
    </source>
</evidence>
<dbReference type="Proteomes" id="UP001273799">
    <property type="component" value="Unassembled WGS sequence"/>
</dbReference>
<organism evidence="3 4">
    <name type="scientific">Actinobaculum suis</name>
    <dbReference type="NCBI Taxonomy" id="1657"/>
    <lineage>
        <taxon>Bacteria</taxon>
        <taxon>Bacillati</taxon>
        <taxon>Actinomycetota</taxon>
        <taxon>Actinomycetes</taxon>
        <taxon>Actinomycetales</taxon>
        <taxon>Actinomycetaceae</taxon>
        <taxon>Actinobaculum</taxon>
    </lineage>
</organism>
<feature type="transmembrane region" description="Helical" evidence="1">
    <location>
        <begin position="38"/>
        <end position="60"/>
    </location>
</feature>
<keyword evidence="1" id="KW-0812">Transmembrane</keyword>
<dbReference type="EMBL" id="JAWNFU010000002">
    <property type="protein sequence ID" value="MDY5153397.1"/>
    <property type="molecule type" value="Genomic_DNA"/>
</dbReference>
<evidence type="ECO:0000313" key="2">
    <source>
        <dbReference type="EMBL" id="MDY5153397.1"/>
    </source>
</evidence>
<reference evidence="4" key="2">
    <citation type="submission" date="2016-10" db="EMBL/GenBank/DDBJ databases">
        <authorList>
            <person name="Varghese N."/>
        </authorList>
    </citation>
    <scope>NUCLEOTIDE SEQUENCE [LARGE SCALE GENOMIC DNA]</scope>
    <source>
        <strain evidence="4">DSM 20639</strain>
    </source>
</reference>
<evidence type="ECO:0000256" key="1">
    <source>
        <dbReference type="SAM" id="Phobius"/>
    </source>
</evidence>
<keyword evidence="1" id="KW-0472">Membrane</keyword>
<dbReference type="AlphaFoldDB" id="A0A1G7AQ74"/>
<evidence type="ECO:0000313" key="3">
    <source>
        <dbReference type="EMBL" id="SDE16951.1"/>
    </source>
</evidence>
<dbReference type="PANTHER" id="PTHR48098">
    <property type="entry name" value="ENTEROCHELIN ESTERASE-RELATED"/>
    <property type="match status" value="1"/>
</dbReference>
<dbReference type="InterPro" id="IPR029058">
    <property type="entry name" value="AB_hydrolase_fold"/>
</dbReference>
<reference evidence="3" key="1">
    <citation type="submission" date="2016-10" db="EMBL/GenBank/DDBJ databases">
        <authorList>
            <person name="de Groot N.N."/>
        </authorList>
    </citation>
    <scope>NUCLEOTIDE SEQUENCE [LARGE SCALE GENOMIC DNA]</scope>
    <source>
        <strain evidence="3">DSM 20639</strain>
    </source>
</reference>
<dbReference type="InterPro" id="IPR050583">
    <property type="entry name" value="Mycobacterial_A85_antigen"/>
</dbReference>
<dbReference type="Gene3D" id="3.40.50.1820">
    <property type="entry name" value="alpha/beta hydrolase"/>
    <property type="match status" value="1"/>
</dbReference>
<keyword evidence="4" id="KW-1185">Reference proteome</keyword>
<feature type="transmembrane region" description="Helical" evidence="1">
    <location>
        <begin position="408"/>
        <end position="427"/>
    </location>
</feature>
<keyword evidence="2" id="KW-0378">Hydrolase</keyword>